<dbReference type="RefSeq" id="WP_408170590.1">
    <property type="nucleotide sequence ID" value="NZ_JAQQFR010000023.1"/>
</dbReference>
<reference evidence="5 6" key="1">
    <citation type="journal article" date="2024" name="Chem. Sci.">
        <title>Discovery of megapolipeptins by genome mining of a Burkholderiales bacteria collection.</title>
        <authorList>
            <person name="Paulo B.S."/>
            <person name="Recchia M.J.J."/>
            <person name="Lee S."/>
            <person name="Fergusson C.H."/>
            <person name="Romanowski S.B."/>
            <person name="Hernandez A."/>
            <person name="Krull N."/>
            <person name="Liu D.Y."/>
            <person name="Cavanagh H."/>
            <person name="Bos A."/>
            <person name="Gray C.A."/>
            <person name="Murphy B.T."/>
            <person name="Linington R.G."/>
            <person name="Eustaquio A.S."/>
        </authorList>
    </citation>
    <scope>NUCLEOTIDE SEQUENCE [LARGE SCALE GENOMIC DNA]</scope>
    <source>
        <strain evidence="5 6">RL21-008-BIB-B</strain>
    </source>
</reference>
<protein>
    <submittedName>
        <fullName evidence="5">Methyl-accepting chemotaxis protein</fullName>
    </submittedName>
</protein>
<comment type="caution">
    <text evidence="5">The sequence shown here is derived from an EMBL/GenBank/DDBJ whole genome shotgun (WGS) entry which is preliminary data.</text>
</comment>
<sequence>MKLSSKLAVSFVFAALLTAAVGADGIFNLFRVNGMLQQIYTSNLLTIVNLSQTNKLTFEIANAVLAMEKSDQHVERKRIADTLRFKLEELKKSYAGYKSTTVLSELERSLQARTDQVFALYVTQIELRRDYLLRDDDSKGDPEAIRKELNNMHVQLDALIDENVRQATANKEKASGLEKQNLERSLGVIGLALLTAFFLGWYTRRSFLQQIGGDPKEVMRVLRKIANGDLAIQFNSEKVRKGSVLDSARRMLDRLTEVLGDVKTASVTLASAAGQLTAAAEQLSNNSSQQAADSEEASSAIGQIANTVGVNTANANLTNEIAGEAARTAAAGREAVRETLDAMREIAARISVIDDIAYQTNLLALNAAIEAARAGENGKGFAVVASEVRKLAERSQVAAQEIVEVSERSVYLAEKAGKLLESMLPSIQQTADLVDGISLSARDQNSSLVQIHSAIGQITQAIQLNAVASEELSATSEEMSDQAHQLRDMMRYFSLVEAADELVQEVPVQTLIEGKYFPRTVDGAGDHVKKSVLSDV</sequence>
<evidence type="ECO:0000313" key="5">
    <source>
        <dbReference type="EMBL" id="MFL9881313.1"/>
    </source>
</evidence>
<dbReference type="InterPro" id="IPR051310">
    <property type="entry name" value="MCP_chemotaxis"/>
</dbReference>
<dbReference type="PRINTS" id="PR00260">
    <property type="entry name" value="CHEMTRNSDUCR"/>
</dbReference>
<organism evidence="5 6">
    <name type="scientific">Herbaspirillum rhizosphaerae</name>
    <dbReference type="NCBI Taxonomy" id="346179"/>
    <lineage>
        <taxon>Bacteria</taxon>
        <taxon>Pseudomonadati</taxon>
        <taxon>Pseudomonadota</taxon>
        <taxon>Betaproteobacteria</taxon>
        <taxon>Burkholderiales</taxon>
        <taxon>Oxalobacteraceae</taxon>
        <taxon>Herbaspirillum</taxon>
    </lineage>
</organism>
<keyword evidence="6" id="KW-1185">Reference proteome</keyword>
<dbReference type="PROSITE" id="PS50111">
    <property type="entry name" value="CHEMOTAXIS_TRANSDUC_2"/>
    <property type="match status" value="1"/>
</dbReference>
<dbReference type="Pfam" id="PF00015">
    <property type="entry name" value="MCPsignal"/>
    <property type="match status" value="1"/>
</dbReference>
<dbReference type="SUPFAM" id="SSF58104">
    <property type="entry name" value="Methyl-accepting chemotaxis protein (MCP) signaling domain"/>
    <property type="match status" value="1"/>
</dbReference>
<evidence type="ECO:0000256" key="1">
    <source>
        <dbReference type="ARBA" id="ARBA00022500"/>
    </source>
</evidence>
<dbReference type="PANTHER" id="PTHR43531">
    <property type="entry name" value="PROTEIN ICFG"/>
    <property type="match status" value="1"/>
</dbReference>
<dbReference type="InterPro" id="IPR004089">
    <property type="entry name" value="MCPsignal_dom"/>
</dbReference>
<dbReference type="InterPro" id="IPR024478">
    <property type="entry name" value="HlyB_4HB_MCP"/>
</dbReference>
<dbReference type="PANTHER" id="PTHR43531:SF11">
    <property type="entry name" value="METHYL-ACCEPTING CHEMOTAXIS PROTEIN 3"/>
    <property type="match status" value="1"/>
</dbReference>
<feature type="domain" description="Methyl-accepting transducer" evidence="4">
    <location>
        <begin position="265"/>
        <end position="480"/>
    </location>
</feature>
<name>A0ABW8ZG18_9BURK</name>
<keyword evidence="1" id="KW-0145">Chemotaxis</keyword>
<dbReference type="InterPro" id="IPR004090">
    <property type="entry name" value="Chemotax_Me-accpt_rcpt"/>
</dbReference>
<dbReference type="Gene3D" id="1.10.287.950">
    <property type="entry name" value="Methyl-accepting chemotaxis protein"/>
    <property type="match status" value="1"/>
</dbReference>
<keyword evidence="3" id="KW-0807">Transducer</keyword>
<dbReference type="EMBL" id="JAQQFR010000023">
    <property type="protein sequence ID" value="MFL9881313.1"/>
    <property type="molecule type" value="Genomic_DNA"/>
</dbReference>
<accession>A0ABW8ZG18</accession>
<dbReference type="Proteomes" id="UP001629214">
    <property type="component" value="Unassembled WGS sequence"/>
</dbReference>
<dbReference type="SMART" id="SM00283">
    <property type="entry name" value="MA"/>
    <property type="match status" value="1"/>
</dbReference>
<evidence type="ECO:0000256" key="2">
    <source>
        <dbReference type="ARBA" id="ARBA00029447"/>
    </source>
</evidence>
<evidence type="ECO:0000259" key="4">
    <source>
        <dbReference type="PROSITE" id="PS50111"/>
    </source>
</evidence>
<evidence type="ECO:0000256" key="3">
    <source>
        <dbReference type="PROSITE-ProRule" id="PRU00284"/>
    </source>
</evidence>
<comment type="similarity">
    <text evidence="2">Belongs to the methyl-accepting chemotaxis (MCP) protein family.</text>
</comment>
<dbReference type="Pfam" id="PF12729">
    <property type="entry name" value="4HB_MCP_1"/>
    <property type="match status" value="1"/>
</dbReference>
<proteinExistence type="inferred from homology"/>
<gene>
    <name evidence="5" type="ORF">PQR63_23145</name>
</gene>
<evidence type="ECO:0000313" key="6">
    <source>
        <dbReference type="Proteomes" id="UP001629214"/>
    </source>
</evidence>